<dbReference type="PANTHER" id="PTHR43798">
    <property type="entry name" value="MONOACYLGLYCEROL LIPASE"/>
    <property type="match status" value="1"/>
</dbReference>
<protein>
    <submittedName>
        <fullName evidence="3">Alpha/beta fold hydrolase</fullName>
    </submittedName>
</protein>
<evidence type="ECO:0000313" key="4">
    <source>
        <dbReference type="Proteomes" id="UP000326921"/>
    </source>
</evidence>
<dbReference type="InterPro" id="IPR029058">
    <property type="entry name" value="AB_hydrolase_fold"/>
</dbReference>
<dbReference type="PANTHER" id="PTHR43798:SF33">
    <property type="entry name" value="HYDROLASE, PUTATIVE (AFU_ORTHOLOGUE AFUA_2G14860)-RELATED"/>
    <property type="match status" value="1"/>
</dbReference>
<sequence>MRHFLLFFLLFSVVLSQAQSPDSTLLKQFDFDKARYQEFEKNHRRTVKTKHVALSYLHWGKASNPAFIWLHGSYLDAYDFEPFAQHLVDLGYQVLSIDHYGHGKTGFPSKDLSFEDFANDLSALMDSLALPNAVVGGFSRGGYLASSFYKQHPKRVKALVLEDGGSARFYGHFYKLNAKEQGTILSSFNLSTEMSDFLLGATATPFEQYKRFYEAEGEPSQYKILSVIKRKGDKYITYQGLNTYYGLQDSSHAAQALFAPETTSRYVRSIVQQNPIEIYQQLTVPMLLMEATKSPDAFPQDVENNLLSESHPDLIAHKKFPNASHNIHYECTAEFIVTLLDFLSEIKAKQ</sequence>
<dbReference type="InterPro" id="IPR000073">
    <property type="entry name" value="AB_hydrolase_1"/>
</dbReference>
<name>A0A5Q0Q9D1_9SPHI</name>
<dbReference type="KEGG" id="sphe:GFH32_07305"/>
<feature type="domain" description="AB hydrolase-1" evidence="2">
    <location>
        <begin position="65"/>
        <end position="170"/>
    </location>
</feature>
<dbReference type="AlphaFoldDB" id="A0A5Q0Q9D1"/>
<accession>A0A5Q0Q9D1</accession>
<dbReference type="Pfam" id="PF00561">
    <property type="entry name" value="Abhydrolase_1"/>
    <property type="match status" value="1"/>
</dbReference>
<keyword evidence="3" id="KW-0378">Hydrolase</keyword>
<organism evidence="3 4">
    <name type="scientific">Sphingobacterium zhuxiongii</name>
    <dbReference type="NCBI Taxonomy" id="2662364"/>
    <lineage>
        <taxon>Bacteria</taxon>
        <taxon>Pseudomonadati</taxon>
        <taxon>Bacteroidota</taxon>
        <taxon>Sphingobacteriia</taxon>
        <taxon>Sphingobacteriales</taxon>
        <taxon>Sphingobacteriaceae</taxon>
        <taxon>Sphingobacterium</taxon>
    </lineage>
</organism>
<dbReference type="Proteomes" id="UP000326921">
    <property type="component" value="Chromosome"/>
</dbReference>
<reference evidence="3 4" key="1">
    <citation type="submission" date="2019-10" db="EMBL/GenBank/DDBJ databases">
        <authorList>
            <person name="Dong K."/>
        </authorList>
    </citation>
    <scope>NUCLEOTIDE SEQUENCE [LARGE SCALE GENOMIC DNA]</scope>
    <source>
        <strain evidence="4">dk4302</strain>
    </source>
</reference>
<feature type="signal peptide" evidence="1">
    <location>
        <begin position="1"/>
        <end position="18"/>
    </location>
</feature>
<dbReference type="GO" id="GO:0016787">
    <property type="term" value="F:hydrolase activity"/>
    <property type="evidence" value="ECO:0007669"/>
    <property type="project" value="UniProtKB-KW"/>
</dbReference>
<dbReference type="GO" id="GO:0016020">
    <property type="term" value="C:membrane"/>
    <property type="evidence" value="ECO:0007669"/>
    <property type="project" value="TreeGrafter"/>
</dbReference>
<dbReference type="EMBL" id="CP045652">
    <property type="protein sequence ID" value="QGA26143.1"/>
    <property type="molecule type" value="Genomic_DNA"/>
</dbReference>
<evidence type="ECO:0000259" key="2">
    <source>
        <dbReference type="Pfam" id="PF00561"/>
    </source>
</evidence>
<dbReference type="Gene3D" id="3.40.50.1820">
    <property type="entry name" value="alpha/beta hydrolase"/>
    <property type="match status" value="1"/>
</dbReference>
<keyword evidence="1" id="KW-0732">Signal</keyword>
<dbReference type="InterPro" id="IPR050266">
    <property type="entry name" value="AB_hydrolase_sf"/>
</dbReference>
<evidence type="ECO:0000256" key="1">
    <source>
        <dbReference type="SAM" id="SignalP"/>
    </source>
</evidence>
<keyword evidence="4" id="KW-1185">Reference proteome</keyword>
<proteinExistence type="predicted"/>
<dbReference type="SUPFAM" id="SSF53474">
    <property type="entry name" value="alpha/beta-Hydrolases"/>
    <property type="match status" value="1"/>
</dbReference>
<feature type="chain" id="PRO_5024977975" evidence="1">
    <location>
        <begin position="19"/>
        <end position="350"/>
    </location>
</feature>
<dbReference type="RefSeq" id="WP_153510708.1">
    <property type="nucleotide sequence ID" value="NZ_CP045652.1"/>
</dbReference>
<gene>
    <name evidence="3" type="ORF">GFH32_07305</name>
</gene>
<evidence type="ECO:0000313" key="3">
    <source>
        <dbReference type="EMBL" id="QGA26143.1"/>
    </source>
</evidence>